<dbReference type="CDD" id="cd00201">
    <property type="entry name" value="WW"/>
    <property type="match status" value="1"/>
</dbReference>
<proteinExistence type="predicted"/>
<dbReference type="InterPro" id="IPR036020">
    <property type="entry name" value="WW_dom_sf"/>
</dbReference>
<feature type="region of interest" description="Disordered" evidence="1">
    <location>
        <begin position="133"/>
        <end position="161"/>
    </location>
</feature>
<dbReference type="SMART" id="SM00456">
    <property type="entry name" value="WW"/>
    <property type="match status" value="1"/>
</dbReference>
<sequence>MDTDNMDDMNDMDNNNYKEDDTIEGGESTSTTTTTTTTNTNTTNNTLDQTTPASHFSGARFDQTLPACNCPPSRPSRISPPTPSVAPLNTEVDDIPARSQVKTTVVMGDFHDSSPSDEEENGSLVVFPAYASSRRSADDADEASGLGLEEPFEFPSKPFESVPIQEDIGQKDLWMEGFDQVSQRIYYYNSVTRESAWERPTSDVQSSRAEKSAVAL</sequence>
<dbReference type="AlphaFoldDB" id="A0A7S2FV82"/>
<feature type="region of interest" description="Disordered" evidence="1">
    <location>
        <begin position="197"/>
        <end position="216"/>
    </location>
</feature>
<name>A0A7S2FV82_9STRA</name>
<feature type="compositionally biased region" description="Low complexity" evidence="1">
    <location>
        <begin position="28"/>
        <end position="46"/>
    </location>
</feature>
<dbReference type="Pfam" id="PF00397">
    <property type="entry name" value="WW"/>
    <property type="match status" value="1"/>
</dbReference>
<feature type="domain" description="WW" evidence="2">
    <location>
        <begin position="174"/>
        <end position="202"/>
    </location>
</feature>
<evidence type="ECO:0000313" key="3">
    <source>
        <dbReference type="EMBL" id="CAD9416720.1"/>
    </source>
</evidence>
<feature type="compositionally biased region" description="Pro residues" evidence="1">
    <location>
        <begin position="72"/>
        <end position="84"/>
    </location>
</feature>
<protein>
    <recommendedName>
        <fullName evidence="2">WW domain-containing protein</fullName>
    </recommendedName>
</protein>
<gene>
    <name evidence="3" type="ORF">DSPE1174_LOCUS12506</name>
</gene>
<dbReference type="InterPro" id="IPR001202">
    <property type="entry name" value="WW_dom"/>
</dbReference>
<feature type="region of interest" description="Disordered" evidence="1">
    <location>
        <begin position="1"/>
        <end position="97"/>
    </location>
</feature>
<accession>A0A7S2FV82</accession>
<reference evidence="3" key="1">
    <citation type="submission" date="2021-01" db="EMBL/GenBank/DDBJ databases">
        <authorList>
            <person name="Corre E."/>
            <person name="Pelletier E."/>
            <person name="Niang G."/>
            <person name="Scheremetjew M."/>
            <person name="Finn R."/>
            <person name="Kale V."/>
            <person name="Holt S."/>
            <person name="Cochrane G."/>
            <person name="Meng A."/>
            <person name="Brown T."/>
            <person name="Cohen L."/>
        </authorList>
    </citation>
    <scope>NUCLEOTIDE SEQUENCE</scope>
    <source>
        <strain evidence="3">CCMP1381</strain>
    </source>
</reference>
<evidence type="ECO:0000256" key="1">
    <source>
        <dbReference type="SAM" id="MobiDB-lite"/>
    </source>
</evidence>
<dbReference type="EMBL" id="HBGS01024633">
    <property type="protein sequence ID" value="CAD9416720.1"/>
    <property type="molecule type" value="Transcribed_RNA"/>
</dbReference>
<dbReference type="Gene3D" id="2.20.70.10">
    <property type="match status" value="1"/>
</dbReference>
<organism evidence="3">
    <name type="scientific">Octactis speculum</name>
    <dbReference type="NCBI Taxonomy" id="3111310"/>
    <lineage>
        <taxon>Eukaryota</taxon>
        <taxon>Sar</taxon>
        <taxon>Stramenopiles</taxon>
        <taxon>Ochrophyta</taxon>
        <taxon>Dictyochophyceae</taxon>
        <taxon>Dictyochales</taxon>
        <taxon>Dictyochaceae</taxon>
        <taxon>Octactis</taxon>
    </lineage>
</organism>
<dbReference type="SUPFAM" id="SSF51045">
    <property type="entry name" value="WW domain"/>
    <property type="match status" value="1"/>
</dbReference>
<feature type="compositionally biased region" description="Acidic residues" evidence="1">
    <location>
        <begin position="1"/>
        <end position="11"/>
    </location>
</feature>
<evidence type="ECO:0000259" key="2">
    <source>
        <dbReference type="PROSITE" id="PS50020"/>
    </source>
</evidence>
<dbReference type="PROSITE" id="PS50020">
    <property type="entry name" value="WW_DOMAIN_2"/>
    <property type="match status" value="1"/>
</dbReference>